<name>A0AAE1Q6S4_9EUCA</name>
<dbReference type="AlphaFoldDB" id="A0AAE1Q6S4"/>
<accession>A0AAE1Q6S4</accession>
<evidence type="ECO:0000313" key="2">
    <source>
        <dbReference type="EMBL" id="KAK4319527.1"/>
    </source>
</evidence>
<feature type="region of interest" description="Disordered" evidence="1">
    <location>
        <begin position="1"/>
        <end position="24"/>
    </location>
</feature>
<sequence>MMMVANAEGVSLSEEKMDEWMDSRQTDTWWERESGMMGGGQTEALYRTMVGEIGGGIETGTEWKENEYEQLRKDISKGGQEKMMMKKKKRQSDI</sequence>
<evidence type="ECO:0000256" key="1">
    <source>
        <dbReference type="SAM" id="MobiDB-lite"/>
    </source>
</evidence>
<dbReference type="EMBL" id="JAWZYT010000744">
    <property type="protein sequence ID" value="KAK4319527.1"/>
    <property type="molecule type" value="Genomic_DNA"/>
</dbReference>
<comment type="caution">
    <text evidence="2">The sequence shown here is derived from an EMBL/GenBank/DDBJ whole genome shotgun (WGS) entry which is preliminary data.</text>
</comment>
<protein>
    <submittedName>
        <fullName evidence="2">Uncharacterized protein</fullName>
    </submittedName>
</protein>
<organism evidence="2 3">
    <name type="scientific">Petrolisthes manimaculis</name>
    <dbReference type="NCBI Taxonomy" id="1843537"/>
    <lineage>
        <taxon>Eukaryota</taxon>
        <taxon>Metazoa</taxon>
        <taxon>Ecdysozoa</taxon>
        <taxon>Arthropoda</taxon>
        <taxon>Crustacea</taxon>
        <taxon>Multicrustacea</taxon>
        <taxon>Malacostraca</taxon>
        <taxon>Eumalacostraca</taxon>
        <taxon>Eucarida</taxon>
        <taxon>Decapoda</taxon>
        <taxon>Pleocyemata</taxon>
        <taxon>Anomura</taxon>
        <taxon>Galatheoidea</taxon>
        <taxon>Porcellanidae</taxon>
        <taxon>Petrolisthes</taxon>
    </lineage>
</organism>
<dbReference type="Proteomes" id="UP001292094">
    <property type="component" value="Unassembled WGS sequence"/>
</dbReference>
<reference evidence="2" key="1">
    <citation type="submission" date="2023-11" db="EMBL/GenBank/DDBJ databases">
        <title>Genome assemblies of two species of porcelain crab, Petrolisthes cinctipes and Petrolisthes manimaculis (Anomura: Porcellanidae).</title>
        <authorList>
            <person name="Angst P."/>
        </authorList>
    </citation>
    <scope>NUCLEOTIDE SEQUENCE</scope>
    <source>
        <strain evidence="2">PB745_02</strain>
        <tissue evidence="2">Gill</tissue>
    </source>
</reference>
<proteinExistence type="predicted"/>
<gene>
    <name evidence="2" type="ORF">Pmani_009542</name>
</gene>
<evidence type="ECO:0000313" key="3">
    <source>
        <dbReference type="Proteomes" id="UP001292094"/>
    </source>
</evidence>
<feature type="compositionally biased region" description="Basic and acidic residues" evidence="1">
    <location>
        <begin position="13"/>
        <end position="24"/>
    </location>
</feature>
<keyword evidence="3" id="KW-1185">Reference proteome</keyword>